<reference evidence="1" key="1">
    <citation type="submission" date="2023-10" db="EMBL/GenBank/DDBJ databases">
        <title>Screening of Alkalihalophilus pseudofirmusBZ-TG-HK211 and Its Alleviation of Salt Stress on Rapeseed Growth.</title>
        <authorList>
            <person name="Zhao B."/>
            <person name="Guo T."/>
        </authorList>
    </citation>
    <scope>NUCLEOTIDE SEQUENCE</scope>
    <source>
        <strain evidence="1">BZ-TG-HK211</strain>
    </source>
</reference>
<dbReference type="SUPFAM" id="SSF56563">
    <property type="entry name" value="Major capsid protein gp5"/>
    <property type="match status" value="1"/>
</dbReference>
<evidence type="ECO:0000313" key="1">
    <source>
        <dbReference type="EMBL" id="MDV2883830.1"/>
    </source>
</evidence>
<dbReference type="AlphaFoldDB" id="A0AAJ2KZX4"/>
<dbReference type="EMBL" id="JAWJAY010000001">
    <property type="protein sequence ID" value="MDV2883830.1"/>
    <property type="molecule type" value="Genomic_DNA"/>
</dbReference>
<evidence type="ECO:0000313" key="2">
    <source>
        <dbReference type="Proteomes" id="UP001285636"/>
    </source>
</evidence>
<protein>
    <submittedName>
        <fullName evidence="1">N4-gp56 family major capsid protein</fullName>
    </submittedName>
</protein>
<name>A0AAJ2KZX4_ALKPS</name>
<dbReference type="Proteomes" id="UP001285636">
    <property type="component" value="Unassembled WGS sequence"/>
</dbReference>
<dbReference type="RefSeq" id="WP_075684141.1">
    <property type="nucleotide sequence ID" value="NZ_CP144224.1"/>
</dbReference>
<accession>A0AAJ2KZX4</accession>
<organism evidence="1 2">
    <name type="scientific">Alkalihalophilus pseudofirmus</name>
    <name type="common">Bacillus pseudofirmus</name>
    <dbReference type="NCBI Taxonomy" id="79885"/>
    <lineage>
        <taxon>Bacteria</taxon>
        <taxon>Bacillati</taxon>
        <taxon>Bacillota</taxon>
        <taxon>Bacilli</taxon>
        <taxon>Bacillales</taxon>
        <taxon>Bacillaceae</taxon>
        <taxon>Alkalihalophilus</taxon>
    </lineage>
</organism>
<comment type="caution">
    <text evidence="1">The sequence shown here is derived from an EMBL/GenBank/DDBJ whole genome shotgun (WGS) entry which is preliminary data.</text>
</comment>
<proteinExistence type="predicted"/>
<gene>
    <name evidence="1" type="ORF">RYX45_01460</name>
</gene>
<dbReference type="Pfam" id="PF25209">
    <property type="entry name" value="Phage_capsid_4"/>
    <property type="match status" value="1"/>
</dbReference>
<sequence length="281" mass="30897">MKKPKFFLKLNIQHFAQTKAADLVNPEVMADAISAQLPEAIRFLPYARTDNTLVGQPGDTITRPRYAYIGPAEDLEEGVPMDPEKLSMTTTKVTIKEAGKAVEVTERAILTNVNGTVGEAEKQIKLSMADKIDIDYVSTLREATLSFNGLPTTPAAIIDAVDVFDDEDTGDYILFINNKDYTKLVKSLFSVGGETQNQALTKAQVSELVGVKDIVKTKRLNEGEAYLQKQGAVEIVWKKQPDVQSDGDILARTVVIAGNQYYTTNLYDESGVVKLTETAEE</sequence>
<dbReference type="NCBIfam" id="TIGR04387">
    <property type="entry name" value="capsid_maj_N4"/>
    <property type="match status" value="1"/>
</dbReference>